<keyword evidence="3" id="KW-1185">Reference proteome</keyword>
<evidence type="ECO:0000313" key="3">
    <source>
        <dbReference type="Proteomes" id="UP000265520"/>
    </source>
</evidence>
<feature type="non-terminal residue" evidence="2">
    <location>
        <position position="62"/>
    </location>
</feature>
<sequence length="62" mass="6630">MDDDKELSSPAAIAIPVDEEHTTDTSPSAPQQSDQATEKHVTHTQTVETEAVADDQNLSPKA</sequence>
<feature type="region of interest" description="Disordered" evidence="1">
    <location>
        <begin position="1"/>
        <end position="62"/>
    </location>
</feature>
<organism evidence="2 3">
    <name type="scientific">Trifolium medium</name>
    <dbReference type="NCBI Taxonomy" id="97028"/>
    <lineage>
        <taxon>Eukaryota</taxon>
        <taxon>Viridiplantae</taxon>
        <taxon>Streptophyta</taxon>
        <taxon>Embryophyta</taxon>
        <taxon>Tracheophyta</taxon>
        <taxon>Spermatophyta</taxon>
        <taxon>Magnoliopsida</taxon>
        <taxon>eudicotyledons</taxon>
        <taxon>Gunneridae</taxon>
        <taxon>Pentapetalae</taxon>
        <taxon>rosids</taxon>
        <taxon>fabids</taxon>
        <taxon>Fabales</taxon>
        <taxon>Fabaceae</taxon>
        <taxon>Papilionoideae</taxon>
        <taxon>50 kb inversion clade</taxon>
        <taxon>NPAAA clade</taxon>
        <taxon>Hologalegina</taxon>
        <taxon>IRL clade</taxon>
        <taxon>Trifolieae</taxon>
        <taxon>Trifolium</taxon>
    </lineage>
</organism>
<feature type="compositionally biased region" description="Polar residues" evidence="1">
    <location>
        <begin position="24"/>
        <end position="35"/>
    </location>
</feature>
<dbReference type="Proteomes" id="UP000265520">
    <property type="component" value="Unassembled WGS sequence"/>
</dbReference>
<reference evidence="2 3" key="1">
    <citation type="journal article" date="2018" name="Front. Plant Sci.">
        <title>Red Clover (Trifolium pratense) and Zigzag Clover (T. medium) - A Picture of Genomic Similarities and Differences.</title>
        <authorList>
            <person name="Dluhosova J."/>
            <person name="Istvanek J."/>
            <person name="Nedelnik J."/>
            <person name="Repkova J."/>
        </authorList>
    </citation>
    <scope>NUCLEOTIDE SEQUENCE [LARGE SCALE GENOMIC DNA]</scope>
    <source>
        <strain evidence="3">cv. 10/8</strain>
        <tissue evidence="2">Leaf</tissue>
    </source>
</reference>
<dbReference type="EMBL" id="LXQA011027909">
    <property type="protein sequence ID" value="MCI81800.1"/>
    <property type="molecule type" value="Genomic_DNA"/>
</dbReference>
<comment type="caution">
    <text evidence="2">The sequence shown here is derived from an EMBL/GenBank/DDBJ whole genome shotgun (WGS) entry which is preliminary data.</text>
</comment>
<protein>
    <submittedName>
        <fullName evidence="2">Protein WVD2-like 1-like</fullName>
    </submittedName>
</protein>
<name>A0A392V5S8_9FABA</name>
<evidence type="ECO:0000313" key="2">
    <source>
        <dbReference type="EMBL" id="MCI81800.1"/>
    </source>
</evidence>
<evidence type="ECO:0000256" key="1">
    <source>
        <dbReference type="SAM" id="MobiDB-lite"/>
    </source>
</evidence>
<dbReference type="AlphaFoldDB" id="A0A392V5S8"/>
<proteinExistence type="predicted"/>
<accession>A0A392V5S8</accession>